<dbReference type="InterPro" id="IPR029787">
    <property type="entry name" value="Nucleotide_cyclase"/>
</dbReference>
<keyword evidence="2" id="KW-1185">Reference proteome</keyword>
<dbReference type="EMBL" id="JBBMFA010000101">
    <property type="protein sequence ID" value="MEQ2521062.1"/>
    <property type="molecule type" value="Genomic_DNA"/>
</dbReference>
<evidence type="ECO:0000313" key="2">
    <source>
        <dbReference type="Proteomes" id="UP001477672"/>
    </source>
</evidence>
<name>A0ABV1GGU2_9FIRM</name>
<sequence length="240" mass="27430">MSDEYVNSYIAFLDILGFKELVRSHTCPEIVKIFDEINTQYLITCDETHQPLVSLDNVHLKVMSDSICLYIPTSVDNSLPVLVGLCAYLQVRLWRLEHPILVRGGIVQGDIYANGDVTFGTGLTNAYLLEERNAKVPRIIITKETVDSCTADPASKAYMEMLLIRDYDAFYFIDSFVMLYVWGQKDGSYIRFCDHIQKILNSTTDDSVREKYLYLESKINQVPYRVKSGEENPCPNKLQA</sequence>
<dbReference type="Proteomes" id="UP001477672">
    <property type="component" value="Unassembled WGS sequence"/>
</dbReference>
<dbReference type="SUPFAM" id="SSF55073">
    <property type="entry name" value="Nucleotide cyclase"/>
    <property type="match status" value="1"/>
</dbReference>
<evidence type="ECO:0000313" key="1">
    <source>
        <dbReference type="EMBL" id="MEQ2521062.1"/>
    </source>
</evidence>
<proteinExistence type="predicted"/>
<dbReference type="RefSeq" id="WP_349216603.1">
    <property type="nucleotide sequence ID" value="NZ_JBBMFA010000101.1"/>
</dbReference>
<comment type="caution">
    <text evidence="1">The sequence shown here is derived from an EMBL/GenBank/DDBJ whole genome shotgun (WGS) entry which is preliminary data.</text>
</comment>
<dbReference type="Gene3D" id="3.30.70.1230">
    <property type="entry name" value="Nucleotide cyclase"/>
    <property type="match status" value="1"/>
</dbReference>
<evidence type="ECO:0008006" key="3">
    <source>
        <dbReference type="Google" id="ProtNLM"/>
    </source>
</evidence>
<gene>
    <name evidence="1" type="ORF">WMO24_11580</name>
</gene>
<protein>
    <recommendedName>
        <fullName evidence="3">Guanylate cyclase domain-containing protein</fullName>
    </recommendedName>
</protein>
<organism evidence="1 2">
    <name type="scientific">Ruthenibacterium intestinale</name>
    <dbReference type="NCBI Taxonomy" id="3133163"/>
    <lineage>
        <taxon>Bacteria</taxon>
        <taxon>Bacillati</taxon>
        <taxon>Bacillota</taxon>
        <taxon>Clostridia</taxon>
        <taxon>Eubacteriales</taxon>
        <taxon>Oscillospiraceae</taxon>
        <taxon>Ruthenibacterium</taxon>
    </lineage>
</organism>
<accession>A0ABV1GGU2</accession>
<reference evidence="1 2" key="1">
    <citation type="submission" date="2024-03" db="EMBL/GenBank/DDBJ databases">
        <title>Human intestinal bacterial collection.</title>
        <authorList>
            <person name="Pauvert C."/>
            <person name="Hitch T.C.A."/>
            <person name="Clavel T."/>
        </authorList>
    </citation>
    <scope>NUCLEOTIDE SEQUENCE [LARGE SCALE GENOMIC DNA]</scope>
    <source>
        <strain evidence="1 2">CLA-JM-H11</strain>
    </source>
</reference>